<keyword evidence="1 2" id="KW-0238">DNA-binding</keyword>
<evidence type="ECO:0000256" key="2">
    <source>
        <dbReference type="PROSITE-ProRule" id="PRU00252"/>
    </source>
</evidence>
<dbReference type="OrthoDB" id="10491940at2759"/>
<reference evidence="3" key="2">
    <citation type="submission" date="2022-01" db="EMBL/GenBank/DDBJ databases">
        <authorList>
            <person name="Hirooka S."/>
            <person name="Miyagishima S.Y."/>
        </authorList>
    </citation>
    <scope>NUCLEOTIDE SEQUENCE</scope>
    <source>
        <strain evidence="3">NBRC 102759</strain>
    </source>
</reference>
<accession>A0A9C7PY10</accession>
<dbReference type="Proteomes" id="UP001061958">
    <property type="component" value="Unassembled WGS sequence"/>
</dbReference>
<dbReference type="Pfam" id="PF00436">
    <property type="entry name" value="SSB"/>
    <property type="match status" value="1"/>
</dbReference>
<gene>
    <name evidence="3" type="ORF">GpartN1_g4050.t1</name>
</gene>
<dbReference type="Gene3D" id="2.40.50.140">
    <property type="entry name" value="Nucleic acid-binding proteins"/>
    <property type="match status" value="1"/>
</dbReference>
<name>A0A9C7PY10_9RHOD</name>
<protein>
    <submittedName>
        <fullName evidence="3">Uncharacterized protein</fullName>
    </submittedName>
</protein>
<dbReference type="InterPro" id="IPR000424">
    <property type="entry name" value="Primosome_PriB/ssb"/>
</dbReference>
<sequence length="274" mass="31556">MKDSCQAFSFCNHTSSVGHPSKLKLLHYLRNTNVRFSLRNYQCVPQRRGRPFAKELVKVVTTGLNRDYTEQYNQLFDHILSRNRICLVGRVTSKPLLSTLKTGQKMTVLNLKVNGANLPEDKFPKHPSKRSKLPDNFILQFFDRVAYVVVQRVEEGCKLKVFGRLGVGRQLDKSDAKGNLVLVCSSFSLIEPSKEHKEEEGFQKRQEPLVILRKPEELCETSLLFSEENPLFSSLWQHSRDKSLDIVEQDSNEKQASFEASLNHKDWSILDNIF</sequence>
<organism evidence="3 4">
    <name type="scientific">Galdieria partita</name>
    <dbReference type="NCBI Taxonomy" id="83374"/>
    <lineage>
        <taxon>Eukaryota</taxon>
        <taxon>Rhodophyta</taxon>
        <taxon>Bangiophyceae</taxon>
        <taxon>Galdieriales</taxon>
        <taxon>Galdieriaceae</taxon>
        <taxon>Galdieria</taxon>
    </lineage>
</organism>
<dbReference type="PROSITE" id="PS50935">
    <property type="entry name" value="SSB"/>
    <property type="match status" value="1"/>
</dbReference>
<evidence type="ECO:0000313" key="3">
    <source>
        <dbReference type="EMBL" id="GJQ12259.1"/>
    </source>
</evidence>
<proteinExistence type="predicted"/>
<evidence type="ECO:0000256" key="1">
    <source>
        <dbReference type="ARBA" id="ARBA00023125"/>
    </source>
</evidence>
<comment type="caution">
    <text evidence="3">The sequence shown here is derived from an EMBL/GenBank/DDBJ whole genome shotgun (WGS) entry which is preliminary data.</text>
</comment>
<dbReference type="SUPFAM" id="SSF50249">
    <property type="entry name" value="Nucleic acid-binding proteins"/>
    <property type="match status" value="1"/>
</dbReference>
<evidence type="ECO:0000313" key="4">
    <source>
        <dbReference type="Proteomes" id="UP001061958"/>
    </source>
</evidence>
<dbReference type="GO" id="GO:0003697">
    <property type="term" value="F:single-stranded DNA binding"/>
    <property type="evidence" value="ECO:0007669"/>
    <property type="project" value="InterPro"/>
</dbReference>
<keyword evidence="4" id="KW-1185">Reference proteome</keyword>
<dbReference type="InterPro" id="IPR012340">
    <property type="entry name" value="NA-bd_OB-fold"/>
</dbReference>
<dbReference type="AlphaFoldDB" id="A0A9C7PY10"/>
<dbReference type="EMBL" id="BQMJ01000031">
    <property type="protein sequence ID" value="GJQ12259.1"/>
    <property type="molecule type" value="Genomic_DNA"/>
</dbReference>
<reference evidence="3" key="1">
    <citation type="journal article" date="2022" name="Proc. Natl. Acad. Sci. U.S.A.">
        <title>Life cycle and functional genomics of the unicellular red alga Galdieria for elucidating algal and plant evolution and industrial use.</title>
        <authorList>
            <person name="Hirooka S."/>
            <person name="Itabashi T."/>
            <person name="Ichinose T.M."/>
            <person name="Onuma R."/>
            <person name="Fujiwara T."/>
            <person name="Yamashita S."/>
            <person name="Jong L.W."/>
            <person name="Tomita R."/>
            <person name="Iwane A.H."/>
            <person name="Miyagishima S.Y."/>
        </authorList>
    </citation>
    <scope>NUCLEOTIDE SEQUENCE</scope>
    <source>
        <strain evidence="3">NBRC 102759</strain>
    </source>
</reference>